<organism evidence="3 4">
    <name type="scientific">Alienimonas californiensis</name>
    <dbReference type="NCBI Taxonomy" id="2527989"/>
    <lineage>
        <taxon>Bacteria</taxon>
        <taxon>Pseudomonadati</taxon>
        <taxon>Planctomycetota</taxon>
        <taxon>Planctomycetia</taxon>
        <taxon>Planctomycetales</taxon>
        <taxon>Planctomycetaceae</taxon>
        <taxon>Alienimonas</taxon>
    </lineage>
</organism>
<proteinExistence type="predicted"/>
<feature type="signal peptide" evidence="2">
    <location>
        <begin position="1"/>
        <end position="22"/>
    </location>
</feature>
<evidence type="ECO:0000313" key="4">
    <source>
        <dbReference type="Proteomes" id="UP000318741"/>
    </source>
</evidence>
<dbReference type="RefSeq" id="WP_145357435.1">
    <property type="nucleotide sequence ID" value="NZ_CP036265.1"/>
</dbReference>
<feature type="chain" id="PRO_5021974570" evidence="2">
    <location>
        <begin position="23"/>
        <end position="194"/>
    </location>
</feature>
<protein>
    <submittedName>
        <fullName evidence="3">Uncharacterized protein</fullName>
    </submittedName>
</protein>
<feature type="compositionally biased region" description="Low complexity" evidence="1">
    <location>
        <begin position="172"/>
        <end position="188"/>
    </location>
</feature>
<dbReference type="KEGG" id="acaf:CA12_06240"/>
<dbReference type="EMBL" id="CP036265">
    <property type="protein sequence ID" value="QDT14549.1"/>
    <property type="molecule type" value="Genomic_DNA"/>
</dbReference>
<dbReference type="Proteomes" id="UP000318741">
    <property type="component" value="Chromosome"/>
</dbReference>
<name>A0A517P594_9PLAN</name>
<evidence type="ECO:0000256" key="2">
    <source>
        <dbReference type="SAM" id="SignalP"/>
    </source>
</evidence>
<reference evidence="3 4" key="1">
    <citation type="submission" date="2019-02" db="EMBL/GenBank/DDBJ databases">
        <title>Deep-cultivation of Planctomycetes and their phenomic and genomic characterization uncovers novel biology.</title>
        <authorList>
            <person name="Wiegand S."/>
            <person name="Jogler M."/>
            <person name="Boedeker C."/>
            <person name="Pinto D."/>
            <person name="Vollmers J."/>
            <person name="Rivas-Marin E."/>
            <person name="Kohn T."/>
            <person name="Peeters S.H."/>
            <person name="Heuer A."/>
            <person name="Rast P."/>
            <person name="Oberbeckmann S."/>
            <person name="Bunk B."/>
            <person name="Jeske O."/>
            <person name="Meyerdierks A."/>
            <person name="Storesund J.E."/>
            <person name="Kallscheuer N."/>
            <person name="Luecker S."/>
            <person name="Lage O.M."/>
            <person name="Pohl T."/>
            <person name="Merkel B.J."/>
            <person name="Hornburger P."/>
            <person name="Mueller R.-W."/>
            <person name="Bruemmer F."/>
            <person name="Labrenz M."/>
            <person name="Spormann A.M."/>
            <person name="Op den Camp H."/>
            <person name="Overmann J."/>
            <person name="Amann R."/>
            <person name="Jetten M.S.M."/>
            <person name="Mascher T."/>
            <person name="Medema M.H."/>
            <person name="Devos D.P."/>
            <person name="Kaster A.-K."/>
            <person name="Ovreas L."/>
            <person name="Rohde M."/>
            <person name="Galperin M.Y."/>
            <person name="Jogler C."/>
        </authorList>
    </citation>
    <scope>NUCLEOTIDE SEQUENCE [LARGE SCALE GENOMIC DNA]</scope>
    <source>
        <strain evidence="3 4">CA12</strain>
    </source>
</reference>
<evidence type="ECO:0000256" key="1">
    <source>
        <dbReference type="SAM" id="MobiDB-lite"/>
    </source>
</evidence>
<dbReference type="OrthoDB" id="290190at2"/>
<keyword evidence="4" id="KW-1185">Reference proteome</keyword>
<feature type="region of interest" description="Disordered" evidence="1">
    <location>
        <begin position="167"/>
        <end position="194"/>
    </location>
</feature>
<dbReference type="AlphaFoldDB" id="A0A517P594"/>
<gene>
    <name evidence="3" type="ORF">CA12_06240</name>
</gene>
<keyword evidence="2" id="KW-0732">Signal</keyword>
<accession>A0A517P594</accession>
<sequence precursor="true">MRALLAPAAAFAALLSAAPLLAAPQAEDGETKVPDLRGSYKIAAGEKFGEQVPPDRLKDNSVVITADTFAVVDKDSKNLYASTYKLMPAKNLKLKNKDGVWFADLISTIPDQGSKAPALIRVQMKKPKEGQENAEPEIAGLILIYSLSDERPTRFKTGAKDLLFRLRKTTDPTGDAGKKPAAGTPAAEKPADAE</sequence>
<evidence type="ECO:0000313" key="3">
    <source>
        <dbReference type="EMBL" id="QDT14549.1"/>
    </source>
</evidence>